<dbReference type="EMBL" id="AP027733">
    <property type="protein sequence ID" value="BDZ52448.1"/>
    <property type="molecule type" value="Genomic_DNA"/>
</dbReference>
<organism evidence="2 3">
    <name type="scientific">Frondihabitans sucicola</name>
    <dbReference type="NCBI Taxonomy" id="1268041"/>
    <lineage>
        <taxon>Bacteria</taxon>
        <taxon>Bacillati</taxon>
        <taxon>Actinomycetota</taxon>
        <taxon>Actinomycetes</taxon>
        <taxon>Micrococcales</taxon>
        <taxon>Microbacteriaceae</taxon>
        <taxon>Frondihabitans</taxon>
    </lineage>
</organism>
<accession>A0ABM8GVE3</accession>
<geneLocation type="plasmid" evidence="2 3">
    <name>pNBRC108728a</name>
</geneLocation>
<keyword evidence="3" id="KW-1185">Reference proteome</keyword>
<keyword evidence="2" id="KW-0614">Plasmid</keyword>
<keyword evidence="1" id="KW-0732">Signal</keyword>
<name>A0ABM8GVE3_9MICO</name>
<proteinExistence type="predicted"/>
<evidence type="ECO:0008006" key="4">
    <source>
        <dbReference type="Google" id="ProtNLM"/>
    </source>
</evidence>
<sequence>MNAAAKAAATIALAAALAFSAAGCSTTTASPAPSAAAVHLNGLPATFTGATSTVDGVTRYASGANGWVASTIKSGKARIAYFDTSGHALWSGPLSATPSALYIVSEGGHDWIIARVGAALSIFDSQSQGQNAKPLHRLNVGSASIAATSTRLLLTSSQPRLLNAAEGSTTVVTLPSGASALAATSDGVLMAHGKTLVGLGSDSGGWKASDVRPSEADSTAAPLVLGVSNGLVVVSWGNLVALHRIADGTVIGEGQAPVAKGAAPIVSADSTVVILGDTVLTVGSMSASHLPQGFEVSSAFEGVLYGETDAGAATLDSISMEPVAKKAPRGVPSAFTLWRTGLFTSPASENGTFSVTIAPLRALDGAR</sequence>
<protein>
    <recommendedName>
        <fullName evidence="4">WD40 repeat domain-containing protein</fullName>
    </recommendedName>
</protein>
<reference evidence="3" key="1">
    <citation type="journal article" date="2019" name="Int. J. Syst. Evol. Microbiol.">
        <title>The Global Catalogue of Microorganisms (GCM) 10K type strain sequencing project: providing services to taxonomists for standard genome sequencing and annotation.</title>
        <authorList>
            <consortium name="The Broad Institute Genomics Platform"/>
            <consortium name="The Broad Institute Genome Sequencing Center for Infectious Disease"/>
            <person name="Wu L."/>
            <person name="Ma J."/>
        </authorList>
    </citation>
    <scope>NUCLEOTIDE SEQUENCE [LARGE SCALE GENOMIC DNA]</scope>
    <source>
        <strain evidence="3">NBRC 108728</strain>
    </source>
</reference>
<feature type="chain" id="PRO_5046253979" description="WD40 repeat domain-containing protein" evidence="1">
    <location>
        <begin position="30"/>
        <end position="367"/>
    </location>
</feature>
<dbReference type="PROSITE" id="PS51257">
    <property type="entry name" value="PROKAR_LIPOPROTEIN"/>
    <property type="match status" value="1"/>
</dbReference>
<evidence type="ECO:0000256" key="1">
    <source>
        <dbReference type="SAM" id="SignalP"/>
    </source>
</evidence>
<evidence type="ECO:0000313" key="2">
    <source>
        <dbReference type="EMBL" id="BDZ52448.1"/>
    </source>
</evidence>
<dbReference type="RefSeq" id="WP_286347298.1">
    <property type="nucleotide sequence ID" value="NZ_AP027733.1"/>
</dbReference>
<feature type="signal peptide" evidence="1">
    <location>
        <begin position="1"/>
        <end position="29"/>
    </location>
</feature>
<evidence type="ECO:0000313" key="3">
    <source>
        <dbReference type="Proteomes" id="UP001321486"/>
    </source>
</evidence>
<gene>
    <name evidence="2" type="ORF">GCM10025867_46890</name>
</gene>
<dbReference type="Proteomes" id="UP001321486">
    <property type="component" value="Plasmid pNBRC108728a"/>
</dbReference>